<evidence type="ECO:0000256" key="5">
    <source>
        <dbReference type="ARBA" id="ARBA00047770"/>
    </source>
</evidence>
<evidence type="ECO:0000259" key="6">
    <source>
        <dbReference type="Pfam" id="PF08123"/>
    </source>
</evidence>
<dbReference type="EC" id="2.1.1.360" evidence="1"/>
<sequence length="206" mass="23268">MSTRKVRISRKKTLKFNKLYNGLSGFGLGHSDGEHNITYGELKDESLPILYEVFSRYAPLSNIIGSYRNFYDLGSGVGKVVLGLTALNSSLKGIGIEVVSERVQQANTALQRVRDSSLKQRIEFLCLSFLDDSIHYGKACWLFISNLCFTEDVKQKLTEKLERELNAGAVIVCSKALNSDKFEQVNYITLPMSWSDESKVYVYKKI</sequence>
<dbReference type="PANTHER" id="PTHR21451">
    <property type="entry name" value="HISTONE H3 METHYLTRANSFERASE"/>
    <property type="match status" value="1"/>
</dbReference>
<keyword evidence="3" id="KW-0156">Chromatin regulator</keyword>
<dbReference type="EMBL" id="MN740165">
    <property type="protein sequence ID" value="QHT91484.1"/>
    <property type="molecule type" value="Genomic_DNA"/>
</dbReference>
<dbReference type="InterPro" id="IPR029063">
    <property type="entry name" value="SAM-dependent_MTases_sf"/>
</dbReference>
<proteinExistence type="predicted"/>
<dbReference type="Gene3D" id="3.40.50.150">
    <property type="entry name" value="Vaccinia Virus protein VP39"/>
    <property type="match status" value="1"/>
</dbReference>
<evidence type="ECO:0000256" key="3">
    <source>
        <dbReference type="ARBA" id="ARBA00022853"/>
    </source>
</evidence>
<evidence type="ECO:0000256" key="1">
    <source>
        <dbReference type="ARBA" id="ARBA00012190"/>
    </source>
</evidence>
<organism evidence="7">
    <name type="scientific">viral metagenome</name>
    <dbReference type="NCBI Taxonomy" id="1070528"/>
    <lineage>
        <taxon>unclassified sequences</taxon>
        <taxon>metagenomes</taxon>
        <taxon>organismal metagenomes</taxon>
    </lineage>
</organism>
<evidence type="ECO:0000256" key="2">
    <source>
        <dbReference type="ARBA" id="ARBA00020987"/>
    </source>
</evidence>
<dbReference type="InterPro" id="IPR025789">
    <property type="entry name" value="DOT1_dom"/>
</dbReference>
<dbReference type="PANTHER" id="PTHR21451:SF19">
    <property type="entry name" value="ACTIVATED IN BLOCKED UNFOLDED PROTEIN RESPONSE"/>
    <property type="match status" value="1"/>
</dbReference>
<feature type="domain" description="DOT1" evidence="6">
    <location>
        <begin position="36"/>
        <end position="183"/>
    </location>
</feature>
<dbReference type="SUPFAM" id="SSF53335">
    <property type="entry name" value="S-adenosyl-L-methionine-dependent methyltransferases"/>
    <property type="match status" value="1"/>
</dbReference>
<evidence type="ECO:0000256" key="4">
    <source>
        <dbReference type="ARBA" id="ARBA00029821"/>
    </source>
</evidence>
<dbReference type="GO" id="GO:0140956">
    <property type="term" value="F:histone H3K79 trimethyltransferase activity"/>
    <property type="evidence" value="ECO:0007669"/>
    <property type="project" value="UniProtKB-EC"/>
</dbReference>
<dbReference type="GO" id="GO:0051726">
    <property type="term" value="P:regulation of cell cycle"/>
    <property type="evidence" value="ECO:0007669"/>
    <property type="project" value="InterPro"/>
</dbReference>
<dbReference type="InterPro" id="IPR030445">
    <property type="entry name" value="H3-K79_meTrfase"/>
</dbReference>
<dbReference type="Pfam" id="PF08123">
    <property type="entry name" value="DOT1"/>
    <property type="match status" value="1"/>
</dbReference>
<accession>A0A6C0IEH2</accession>
<name>A0A6C0IEH2_9ZZZZ</name>
<evidence type="ECO:0000313" key="7">
    <source>
        <dbReference type="EMBL" id="QHT91484.1"/>
    </source>
</evidence>
<comment type="catalytic activity">
    <reaction evidence="5">
        <text>L-lysyl(79)-[histone H3] + 3 S-adenosyl-L-methionine = N(6),N(6),N(6)-trimethyl-L-lysyl(79)-[histone H3] + 3 S-adenosyl-L-homocysteine + 3 H(+)</text>
        <dbReference type="Rhea" id="RHEA:60328"/>
        <dbReference type="Rhea" id="RHEA-COMP:15549"/>
        <dbReference type="Rhea" id="RHEA-COMP:15552"/>
        <dbReference type="ChEBI" id="CHEBI:15378"/>
        <dbReference type="ChEBI" id="CHEBI:29969"/>
        <dbReference type="ChEBI" id="CHEBI:57856"/>
        <dbReference type="ChEBI" id="CHEBI:59789"/>
        <dbReference type="ChEBI" id="CHEBI:61961"/>
        <dbReference type="EC" id="2.1.1.360"/>
    </reaction>
</comment>
<protein>
    <recommendedName>
        <fullName evidence="2">Histone-lysine N-methyltransferase, H3 lysine-79 specific</fullName>
        <ecNumber evidence="1">2.1.1.360</ecNumber>
    </recommendedName>
    <alternativeName>
        <fullName evidence="4">Histone H3-K79 methyltransferase</fullName>
    </alternativeName>
</protein>
<reference evidence="7" key="1">
    <citation type="journal article" date="2020" name="Nature">
        <title>Giant virus diversity and host interactions through global metagenomics.</title>
        <authorList>
            <person name="Schulz F."/>
            <person name="Roux S."/>
            <person name="Paez-Espino D."/>
            <person name="Jungbluth S."/>
            <person name="Walsh D.A."/>
            <person name="Denef V.J."/>
            <person name="McMahon K.D."/>
            <person name="Konstantinidis K.T."/>
            <person name="Eloe-Fadrosh E.A."/>
            <person name="Kyrpides N.C."/>
            <person name="Woyke T."/>
        </authorList>
    </citation>
    <scope>NUCLEOTIDE SEQUENCE</scope>
    <source>
        <strain evidence="7">GVMAG-M-3300023184-77</strain>
    </source>
</reference>
<dbReference type="AlphaFoldDB" id="A0A6C0IEH2"/>